<evidence type="ECO:0008006" key="3">
    <source>
        <dbReference type="Google" id="ProtNLM"/>
    </source>
</evidence>
<sequence>MINRLMNEYEKKVYEELIIWKHEILKRPTILDRLSKKAQKKVNEIIPEKVHTAVTEAMKGMVHATLTGSNFTTRKSQGIGLTLLEKDEKLKEKLNSYRRTATIEGAGTGAAGLLVGLADFPLFLTIKMKFLFEVASIYGYDTTSYEERLFLLYVFQLAFSKDEAKVNTYEMIKQWEQRKDQVKELDWRTFQQEYREYIDLIKLLQMVPGLGAIVGAFANYRLTEHLGNTAMNAYRLRILTSRPIID</sequence>
<dbReference type="AlphaFoldDB" id="A0A9C7GCG9"/>
<dbReference type="PANTHER" id="PTHR41260:SF1">
    <property type="entry name" value="PROTEIN ECSC"/>
    <property type="match status" value="1"/>
</dbReference>
<name>A0A9C7GCG9_9BACI</name>
<comment type="caution">
    <text evidence="1">The sequence shown here is derived from an EMBL/GenBank/DDBJ whole genome shotgun (WGS) entry which is preliminary data.</text>
</comment>
<dbReference type="Proteomes" id="UP000789845">
    <property type="component" value="Unassembled WGS sequence"/>
</dbReference>
<keyword evidence="2" id="KW-1185">Reference proteome</keyword>
<dbReference type="InterPro" id="IPR024787">
    <property type="entry name" value="EcsC"/>
</dbReference>
<dbReference type="EMBL" id="CAKJTG010000020">
    <property type="protein sequence ID" value="CAG9609470.1"/>
    <property type="molecule type" value="Genomic_DNA"/>
</dbReference>
<protein>
    <recommendedName>
        <fullName evidence="3">EcsC family protein</fullName>
    </recommendedName>
</protein>
<organism evidence="1 2">
    <name type="scientific">Pseudoneobacillus rhizosphaerae</name>
    <dbReference type="NCBI Taxonomy" id="2880968"/>
    <lineage>
        <taxon>Bacteria</taxon>
        <taxon>Bacillati</taxon>
        <taxon>Bacillota</taxon>
        <taxon>Bacilli</taxon>
        <taxon>Bacillales</taxon>
        <taxon>Bacillaceae</taxon>
        <taxon>Pseudoneobacillus</taxon>
    </lineage>
</organism>
<proteinExistence type="predicted"/>
<reference evidence="1" key="1">
    <citation type="submission" date="2021-10" db="EMBL/GenBank/DDBJ databases">
        <authorList>
            <person name="Criscuolo A."/>
        </authorList>
    </citation>
    <scope>NUCLEOTIDE SEQUENCE</scope>
    <source>
        <strain evidence="1">CIP111885</strain>
    </source>
</reference>
<accession>A0A9C7GCG9</accession>
<evidence type="ECO:0000313" key="1">
    <source>
        <dbReference type="EMBL" id="CAG9609470.1"/>
    </source>
</evidence>
<dbReference type="PANTHER" id="PTHR41260">
    <property type="entry name" value="PROTEIN ECSC"/>
    <property type="match status" value="1"/>
</dbReference>
<gene>
    <name evidence="1" type="ORF">NEOCIP111885_03212</name>
</gene>
<evidence type="ECO:0000313" key="2">
    <source>
        <dbReference type="Proteomes" id="UP000789845"/>
    </source>
</evidence>
<dbReference type="Pfam" id="PF12787">
    <property type="entry name" value="EcsC"/>
    <property type="match status" value="1"/>
</dbReference>